<dbReference type="Proteomes" id="UP000013111">
    <property type="component" value="Unassembled WGS sequence"/>
</dbReference>
<accession>A0A831A0T3</accession>
<gene>
    <name evidence="2" type="ORF">BN437_2423</name>
</gene>
<reference evidence="2 3" key="1">
    <citation type="submission" date="2012-11" db="EMBL/GenBank/DDBJ databases">
        <authorList>
            <person name="Linke B."/>
        </authorList>
    </citation>
    <scope>NUCLEOTIDE SEQUENCE [LARGE SCALE GENOMIC DNA]</scope>
    <source>
        <strain evidence="3">CFBP 1232</strain>
    </source>
</reference>
<dbReference type="AlphaFoldDB" id="A0A831A0T3"/>
<feature type="region of interest" description="Disordered" evidence="1">
    <location>
        <begin position="1"/>
        <end position="32"/>
    </location>
</feature>
<dbReference type="EMBL" id="CAPB01000024">
    <property type="protein sequence ID" value="CCO94341.1"/>
    <property type="molecule type" value="Genomic_DNA"/>
</dbReference>
<protein>
    <submittedName>
        <fullName evidence="2">Uncharacterized protein</fullName>
    </submittedName>
</protein>
<evidence type="ECO:0000313" key="3">
    <source>
        <dbReference type="Proteomes" id="UP000013111"/>
    </source>
</evidence>
<feature type="compositionally biased region" description="Polar residues" evidence="1">
    <location>
        <begin position="15"/>
        <end position="25"/>
    </location>
</feature>
<sequence length="32" mass="3730">MPLRGHFNGHATQRMAKTSISQQTRAFHRLNH</sequence>
<proteinExistence type="predicted"/>
<comment type="caution">
    <text evidence="2">The sequence shown here is derived from an EMBL/GenBank/DDBJ whole genome shotgun (WGS) entry which is preliminary data.</text>
</comment>
<evidence type="ECO:0000256" key="1">
    <source>
        <dbReference type="SAM" id="MobiDB-lite"/>
    </source>
</evidence>
<reference evidence="2 3" key="2">
    <citation type="submission" date="2013-04" db="EMBL/GenBank/DDBJ databases">
        <title>Comparative genomics of 12 strains of Erwinia amylovora identifies a pan-genome with a large conserved core and provides insights into host specificity.</title>
        <authorList>
            <person name="Mann R.A."/>
            <person name="Smits T.H.M."/>
            <person name="Buehlmann A."/>
            <person name="Blom J."/>
            <person name="Goesmann A."/>
            <person name="Frey J.E."/>
            <person name="Plummer K.M."/>
            <person name="Beer S.V."/>
            <person name="Luck J."/>
            <person name="Duffy B."/>
            <person name="Rodoni B."/>
        </authorList>
    </citation>
    <scope>NUCLEOTIDE SEQUENCE [LARGE SCALE GENOMIC DNA]</scope>
    <source>
        <strain evidence="3">CFBP 1232</strain>
    </source>
</reference>
<evidence type="ECO:0000313" key="2">
    <source>
        <dbReference type="EMBL" id="CCO94341.1"/>
    </source>
</evidence>
<organism evidence="2 3">
    <name type="scientific">Erwinia amylovora NBRC 12687 = CFBP 1232</name>
    <dbReference type="NCBI Taxonomy" id="1219359"/>
    <lineage>
        <taxon>Bacteria</taxon>
        <taxon>Pseudomonadati</taxon>
        <taxon>Pseudomonadota</taxon>
        <taxon>Gammaproteobacteria</taxon>
        <taxon>Enterobacterales</taxon>
        <taxon>Erwiniaceae</taxon>
        <taxon>Erwinia</taxon>
    </lineage>
</organism>
<name>A0A831A0T3_ERWAM</name>